<organism evidence="1 2">
    <name type="scientific">Populus trichocarpa</name>
    <name type="common">Western balsam poplar</name>
    <name type="synonym">Populus balsamifera subsp. trichocarpa</name>
    <dbReference type="NCBI Taxonomy" id="3694"/>
    <lineage>
        <taxon>Eukaryota</taxon>
        <taxon>Viridiplantae</taxon>
        <taxon>Streptophyta</taxon>
        <taxon>Embryophyta</taxon>
        <taxon>Tracheophyta</taxon>
        <taxon>Spermatophyta</taxon>
        <taxon>Magnoliopsida</taxon>
        <taxon>eudicotyledons</taxon>
        <taxon>Gunneridae</taxon>
        <taxon>Pentapetalae</taxon>
        <taxon>rosids</taxon>
        <taxon>fabids</taxon>
        <taxon>Malpighiales</taxon>
        <taxon>Salicaceae</taxon>
        <taxon>Saliceae</taxon>
        <taxon>Populus</taxon>
    </lineage>
</organism>
<accession>A0A2K1YZR5</accession>
<dbReference type="Proteomes" id="UP000006729">
    <property type="component" value="Chromosome 10"/>
</dbReference>
<protein>
    <submittedName>
        <fullName evidence="1">Uncharacterized protein</fullName>
    </submittedName>
</protein>
<dbReference type="EMBL" id="CM009299">
    <property type="protein sequence ID" value="PNT18521.1"/>
    <property type="molecule type" value="Genomic_DNA"/>
</dbReference>
<gene>
    <name evidence="1" type="ORF">POPTR_010G246700</name>
</gene>
<evidence type="ECO:0000313" key="1">
    <source>
        <dbReference type="EMBL" id="PNT18521.1"/>
    </source>
</evidence>
<dbReference type="AlphaFoldDB" id="A0A2K1YZR5"/>
<keyword evidence="2" id="KW-1185">Reference proteome</keyword>
<evidence type="ECO:0000313" key="2">
    <source>
        <dbReference type="Proteomes" id="UP000006729"/>
    </source>
</evidence>
<name>A0A2K1YZR5_POPTR</name>
<reference evidence="1 2" key="1">
    <citation type="journal article" date="2006" name="Science">
        <title>The genome of black cottonwood, Populus trichocarpa (Torr. &amp; Gray).</title>
        <authorList>
            <person name="Tuskan G.A."/>
            <person name="Difazio S."/>
            <person name="Jansson S."/>
            <person name="Bohlmann J."/>
            <person name="Grigoriev I."/>
            <person name="Hellsten U."/>
            <person name="Putnam N."/>
            <person name="Ralph S."/>
            <person name="Rombauts S."/>
            <person name="Salamov A."/>
            <person name="Schein J."/>
            <person name="Sterck L."/>
            <person name="Aerts A."/>
            <person name="Bhalerao R.R."/>
            <person name="Bhalerao R.P."/>
            <person name="Blaudez D."/>
            <person name="Boerjan W."/>
            <person name="Brun A."/>
            <person name="Brunner A."/>
            <person name="Busov V."/>
            <person name="Campbell M."/>
            <person name="Carlson J."/>
            <person name="Chalot M."/>
            <person name="Chapman J."/>
            <person name="Chen G.L."/>
            <person name="Cooper D."/>
            <person name="Coutinho P.M."/>
            <person name="Couturier J."/>
            <person name="Covert S."/>
            <person name="Cronk Q."/>
            <person name="Cunningham R."/>
            <person name="Davis J."/>
            <person name="Degroeve S."/>
            <person name="Dejardin A."/>
            <person name="Depamphilis C."/>
            <person name="Detter J."/>
            <person name="Dirks B."/>
            <person name="Dubchak I."/>
            <person name="Duplessis S."/>
            <person name="Ehlting J."/>
            <person name="Ellis B."/>
            <person name="Gendler K."/>
            <person name="Goodstein D."/>
            <person name="Gribskov M."/>
            <person name="Grimwood J."/>
            <person name="Groover A."/>
            <person name="Gunter L."/>
            <person name="Hamberger B."/>
            <person name="Heinze B."/>
            <person name="Helariutta Y."/>
            <person name="Henrissat B."/>
            <person name="Holligan D."/>
            <person name="Holt R."/>
            <person name="Huang W."/>
            <person name="Islam-Faridi N."/>
            <person name="Jones S."/>
            <person name="Jones-Rhoades M."/>
            <person name="Jorgensen R."/>
            <person name="Joshi C."/>
            <person name="Kangasjarvi J."/>
            <person name="Karlsson J."/>
            <person name="Kelleher C."/>
            <person name="Kirkpatrick R."/>
            <person name="Kirst M."/>
            <person name="Kohler A."/>
            <person name="Kalluri U."/>
            <person name="Larimer F."/>
            <person name="Leebens-Mack J."/>
            <person name="Leple J.C."/>
            <person name="Locascio P."/>
            <person name="Lou Y."/>
            <person name="Lucas S."/>
            <person name="Martin F."/>
            <person name="Montanini B."/>
            <person name="Napoli C."/>
            <person name="Nelson D.R."/>
            <person name="Nelson C."/>
            <person name="Nieminen K."/>
            <person name="Nilsson O."/>
            <person name="Pereda V."/>
            <person name="Peter G."/>
            <person name="Philippe R."/>
            <person name="Pilate G."/>
            <person name="Poliakov A."/>
            <person name="Razumovskaya J."/>
            <person name="Richardson P."/>
            <person name="Rinaldi C."/>
            <person name="Ritland K."/>
            <person name="Rouze P."/>
            <person name="Ryaboy D."/>
            <person name="Schmutz J."/>
            <person name="Schrader J."/>
            <person name="Segerman B."/>
            <person name="Shin H."/>
            <person name="Siddiqui A."/>
            <person name="Sterky F."/>
            <person name="Terry A."/>
            <person name="Tsai C.J."/>
            <person name="Uberbacher E."/>
            <person name="Unneberg P."/>
            <person name="Vahala J."/>
            <person name="Wall K."/>
            <person name="Wessler S."/>
            <person name="Yang G."/>
            <person name="Yin T."/>
            <person name="Douglas C."/>
            <person name="Marra M."/>
            <person name="Sandberg G."/>
            <person name="Van de Peer Y."/>
            <person name="Rokhsar D."/>
        </authorList>
    </citation>
    <scope>NUCLEOTIDE SEQUENCE [LARGE SCALE GENOMIC DNA]</scope>
    <source>
        <strain evidence="2">cv. Nisqually</strain>
    </source>
</reference>
<proteinExistence type="predicted"/>
<sequence length="94" mass="10648">MTYLQCDEFFSCLVHQYTFTPSPTPSFSDFESASFRRARMTSNSSLTSTYSSFTPFNSFTSFASNASNLSTTRLTADSCHFLYCVFLPHHSIFS</sequence>
<dbReference type="InParanoid" id="A0A2K1YZR5"/>